<dbReference type="PANTHER" id="PTHR34408">
    <property type="entry name" value="FAMILY PROTEIN, PUTATIVE-RELATED"/>
    <property type="match status" value="1"/>
</dbReference>
<keyword evidence="1" id="KW-0732">Signal</keyword>
<dbReference type="InterPro" id="IPR052354">
    <property type="entry name" value="Cell_Wall_Dynamics_Protein"/>
</dbReference>
<dbReference type="EMBL" id="JRMW01000002">
    <property type="protein sequence ID" value="KGF06211.1"/>
    <property type="molecule type" value="Genomic_DNA"/>
</dbReference>
<reference evidence="3 4" key="1">
    <citation type="submission" date="2014-07" db="EMBL/GenBank/DDBJ databases">
        <authorList>
            <person name="McCorrison J."/>
            <person name="Sanka R."/>
            <person name="Torralba M."/>
            <person name="Gillis M."/>
            <person name="Haft D.H."/>
            <person name="Methe B."/>
            <person name="Sutton G."/>
            <person name="Nelson K.E."/>
        </authorList>
    </citation>
    <scope>NUCLEOTIDE SEQUENCE [LARGE SCALE GENOMIC DNA]</scope>
    <source>
        <strain evidence="3 4">S7-1-13</strain>
    </source>
</reference>
<evidence type="ECO:0000313" key="3">
    <source>
        <dbReference type="EMBL" id="KGF06211.1"/>
    </source>
</evidence>
<sequence>MKFITKYALAAALVIPSVFAFGSHKAEAASAVINKDLANGVNVRSEAKLGDNIIGLIDDEDSQYEIKDKKDGWLLIDFEGKDAYVSADLFHLLEETEVVSATNFRKEASLDSEIIEVLDKGTAAKALEIADNGFVKVEIDGKVGYVYNNLLKTFREKNEKVKAQKVQEQKAQAKKAQAAKKQAPAKNTNQSYKGSTNWAKEWIAQRESGGSYTAYNPRGGYYGRYQLNPSLVRYGASPAEQEAAADNYVAQRYGSWENAQAFWQRNGWY</sequence>
<dbReference type="OrthoDB" id="117366at2"/>
<evidence type="ECO:0000313" key="4">
    <source>
        <dbReference type="Proteomes" id="UP000029579"/>
    </source>
</evidence>
<dbReference type="Gene3D" id="2.30.30.40">
    <property type="entry name" value="SH3 Domains"/>
    <property type="match status" value="2"/>
</dbReference>
<dbReference type="SMART" id="SM00287">
    <property type="entry name" value="SH3b"/>
    <property type="match status" value="2"/>
</dbReference>
<dbReference type="InterPro" id="IPR003646">
    <property type="entry name" value="SH3-like_bac-type"/>
</dbReference>
<dbReference type="RefSeq" id="WP_037325883.1">
    <property type="nucleotide sequence ID" value="NZ_JRMW01000002.1"/>
</dbReference>
<comment type="caution">
    <text evidence="3">The sequence shown here is derived from an EMBL/GenBank/DDBJ whole genome shotgun (WGS) entry which is preliminary data.</text>
</comment>
<feature type="signal peptide" evidence="1">
    <location>
        <begin position="1"/>
        <end position="20"/>
    </location>
</feature>
<evidence type="ECO:0000259" key="2">
    <source>
        <dbReference type="SMART" id="SM00287"/>
    </source>
</evidence>
<feature type="chain" id="PRO_5039439773" evidence="1">
    <location>
        <begin position="21"/>
        <end position="269"/>
    </location>
</feature>
<accession>A0A095X955</accession>
<dbReference type="AlphaFoldDB" id="A0A095X955"/>
<proteinExistence type="predicted"/>
<dbReference type="eggNOG" id="COG3103">
    <property type="taxonomic scope" value="Bacteria"/>
</dbReference>
<feature type="domain" description="SH3b" evidence="2">
    <location>
        <begin position="94"/>
        <end position="154"/>
    </location>
</feature>
<dbReference type="Pfam" id="PF08239">
    <property type="entry name" value="SH3_3"/>
    <property type="match status" value="1"/>
</dbReference>
<feature type="domain" description="SH3b" evidence="2">
    <location>
        <begin position="28"/>
        <end position="93"/>
    </location>
</feature>
<evidence type="ECO:0000256" key="1">
    <source>
        <dbReference type="SAM" id="SignalP"/>
    </source>
</evidence>
<dbReference type="PANTHER" id="PTHR34408:SF1">
    <property type="entry name" value="GLYCOSYL HYDROLASE FAMILY 19 DOMAIN-CONTAINING PROTEIN HI_1415"/>
    <property type="match status" value="1"/>
</dbReference>
<gene>
    <name evidence="3" type="ORF">HMPREF1630_00100</name>
</gene>
<protein>
    <submittedName>
        <fullName evidence="3">Peptidoglycan-binding protein</fullName>
    </submittedName>
</protein>
<organism evidence="3 4">
    <name type="scientific">Anaerococcus lactolyticus S7-1-13</name>
    <dbReference type="NCBI Taxonomy" id="1284686"/>
    <lineage>
        <taxon>Bacteria</taxon>
        <taxon>Bacillati</taxon>
        <taxon>Bacillota</taxon>
        <taxon>Tissierellia</taxon>
        <taxon>Tissierellales</taxon>
        <taxon>Peptoniphilaceae</taxon>
        <taxon>Anaerococcus</taxon>
    </lineage>
</organism>
<name>A0A095X955_9FIRM</name>
<dbReference type="Proteomes" id="UP000029579">
    <property type="component" value="Unassembled WGS sequence"/>
</dbReference>